<reference evidence="1 2" key="1">
    <citation type="submission" date="2023-07" db="EMBL/GenBank/DDBJ databases">
        <title>Sequencing the genomes of 1000 actinobacteria strains.</title>
        <authorList>
            <person name="Klenk H.-P."/>
        </authorList>
    </citation>
    <scope>NUCLEOTIDE SEQUENCE [LARGE SCALE GENOMIC DNA]</scope>
    <source>
        <strain evidence="1 2">GD13</strain>
    </source>
</reference>
<dbReference type="PANTHER" id="PTHR43384:SF11">
    <property type="entry name" value="SEPTUM SITE DETERMINING PROTEIN"/>
    <property type="match status" value="1"/>
</dbReference>
<gene>
    <name evidence="1" type="ORF">J2S59_003975</name>
</gene>
<sequence length="426" mass="44149">MDLAGPGNRVAVVLAAAGAAWESAALAALGRSRDAVVLKRCVDLPDLLATVETGRVRVAVLDADLGGVDAAAVSALRARRVVPAAVTADPVAASRMRAVGIDVVIDPEETAWAQAVSTAAADVTDPDPADAWPAEAPAAPELPEHPVVAVWSPPGAPGRTTVAVALAAYVARTRACVLVDADPVGGAVGQHLAVLDDVSGLLAAARLVNQGQLDDERFAAALRAVELRTRGVLEVLTGLPRPDRWAEVREGVATDVLDRARRRGVVVVDAGVRLGVDPERRARSRDDVTREVVEAADVNLVVAAPDAVGLARLSRSLVAHTERGHTDPGRTGTLHVVVNRMRPGVGWGEHQVRAMVEGFVGPVSLSFLPDDQAGADRALAEGRAVGEAGEGPLAAAVADLAGALGLVAGRHRPARRRRERRRFGSA</sequence>
<dbReference type="InterPro" id="IPR027417">
    <property type="entry name" value="P-loop_NTPase"/>
</dbReference>
<evidence type="ECO:0000313" key="2">
    <source>
        <dbReference type="Proteomes" id="UP001240447"/>
    </source>
</evidence>
<dbReference type="Gene3D" id="3.40.50.300">
    <property type="entry name" value="P-loop containing nucleotide triphosphate hydrolases"/>
    <property type="match status" value="1"/>
</dbReference>
<evidence type="ECO:0000313" key="1">
    <source>
        <dbReference type="EMBL" id="MDP9824166.1"/>
    </source>
</evidence>
<accession>A0ABT9NUQ5</accession>
<dbReference type="RefSeq" id="WP_068120819.1">
    <property type="nucleotide sequence ID" value="NZ_CCXJ01000311.1"/>
</dbReference>
<name>A0ABT9NUQ5_9ACTN</name>
<dbReference type="InterPro" id="IPR050625">
    <property type="entry name" value="ParA/MinD_ATPase"/>
</dbReference>
<proteinExistence type="predicted"/>
<protein>
    <submittedName>
        <fullName evidence="1">MinD-like ATPase involved in chromosome partitioning or flagellar assembly</fullName>
    </submittedName>
</protein>
<dbReference type="EMBL" id="JAUSQM010000001">
    <property type="protein sequence ID" value="MDP9824166.1"/>
    <property type="molecule type" value="Genomic_DNA"/>
</dbReference>
<dbReference type="PANTHER" id="PTHR43384">
    <property type="entry name" value="SEPTUM SITE-DETERMINING PROTEIN MIND HOMOLOG, CHLOROPLASTIC-RELATED"/>
    <property type="match status" value="1"/>
</dbReference>
<organism evidence="1 2">
    <name type="scientific">Nocardioides massiliensis</name>
    <dbReference type="NCBI Taxonomy" id="1325935"/>
    <lineage>
        <taxon>Bacteria</taxon>
        <taxon>Bacillati</taxon>
        <taxon>Actinomycetota</taxon>
        <taxon>Actinomycetes</taxon>
        <taxon>Propionibacteriales</taxon>
        <taxon>Nocardioidaceae</taxon>
        <taxon>Nocardioides</taxon>
    </lineage>
</organism>
<dbReference type="SUPFAM" id="SSF52540">
    <property type="entry name" value="P-loop containing nucleoside triphosphate hydrolases"/>
    <property type="match status" value="1"/>
</dbReference>
<comment type="caution">
    <text evidence="1">The sequence shown here is derived from an EMBL/GenBank/DDBJ whole genome shotgun (WGS) entry which is preliminary data.</text>
</comment>
<dbReference type="Proteomes" id="UP001240447">
    <property type="component" value="Unassembled WGS sequence"/>
</dbReference>
<keyword evidence="2" id="KW-1185">Reference proteome</keyword>